<evidence type="ECO:0000313" key="3">
    <source>
        <dbReference type="Proteomes" id="UP001341281"/>
    </source>
</evidence>
<dbReference type="InterPro" id="IPR036397">
    <property type="entry name" value="RNaseH_sf"/>
</dbReference>
<gene>
    <name evidence="2" type="ORF">U9M48_004252</name>
</gene>
<dbReference type="Pfam" id="PF24626">
    <property type="entry name" value="SH3_Tf2-1"/>
    <property type="match status" value="1"/>
</dbReference>
<dbReference type="AlphaFoldDB" id="A0AAQ3PUE4"/>
<dbReference type="Proteomes" id="UP001341281">
    <property type="component" value="Chromosome 01"/>
</dbReference>
<dbReference type="GO" id="GO:0015074">
    <property type="term" value="P:DNA integration"/>
    <property type="evidence" value="ECO:0007669"/>
    <property type="project" value="InterPro"/>
</dbReference>
<dbReference type="PROSITE" id="PS50994">
    <property type="entry name" value="INTEGRASE"/>
    <property type="match status" value="1"/>
</dbReference>
<reference evidence="2 3" key="1">
    <citation type="submission" date="2024-02" db="EMBL/GenBank/DDBJ databases">
        <title>High-quality chromosome-scale genome assembly of Pensacola bahiagrass (Paspalum notatum Flugge var. saurae).</title>
        <authorList>
            <person name="Vega J.M."/>
            <person name="Podio M."/>
            <person name="Orjuela J."/>
            <person name="Siena L.A."/>
            <person name="Pessino S.C."/>
            <person name="Combes M.C."/>
            <person name="Mariac C."/>
            <person name="Albertini E."/>
            <person name="Pupilli F."/>
            <person name="Ortiz J.P.A."/>
            <person name="Leblanc O."/>
        </authorList>
    </citation>
    <scope>NUCLEOTIDE SEQUENCE [LARGE SCALE GENOMIC DNA]</scope>
    <source>
        <strain evidence="2">R1</strain>
        <tissue evidence="2">Leaf</tissue>
    </source>
</reference>
<dbReference type="InterPro" id="IPR012337">
    <property type="entry name" value="RNaseH-like_sf"/>
</dbReference>
<dbReference type="InterPro" id="IPR001584">
    <property type="entry name" value="Integrase_cat-core"/>
</dbReference>
<dbReference type="EMBL" id="CP144745">
    <property type="protein sequence ID" value="WVZ53286.1"/>
    <property type="molecule type" value="Genomic_DNA"/>
</dbReference>
<name>A0AAQ3PUE4_PASNO</name>
<feature type="domain" description="Integrase catalytic" evidence="1">
    <location>
        <begin position="1"/>
        <end position="155"/>
    </location>
</feature>
<organism evidence="2 3">
    <name type="scientific">Paspalum notatum var. saurae</name>
    <dbReference type="NCBI Taxonomy" id="547442"/>
    <lineage>
        <taxon>Eukaryota</taxon>
        <taxon>Viridiplantae</taxon>
        <taxon>Streptophyta</taxon>
        <taxon>Embryophyta</taxon>
        <taxon>Tracheophyta</taxon>
        <taxon>Spermatophyta</taxon>
        <taxon>Magnoliopsida</taxon>
        <taxon>Liliopsida</taxon>
        <taxon>Poales</taxon>
        <taxon>Poaceae</taxon>
        <taxon>PACMAD clade</taxon>
        <taxon>Panicoideae</taxon>
        <taxon>Andropogonodae</taxon>
        <taxon>Paspaleae</taxon>
        <taxon>Paspalinae</taxon>
        <taxon>Paspalum</taxon>
    </lineage>
</organism>
<accession>A0AAQ3PUE4</accession>
<proteinExistence type="predicted"/>
<sequence>MDFVTSLPKTKKGNDAIWVIVDRITKTAHFIPIKTTYGGAKLAQLYIENVVRLHGVPSRIVSNRGIQFTSKFWKSLHEALGTNLDFSSAYHPQTDGQTERVNQVMEDMLRACVLTYGKDWESSLPYAEFSYNNGTPLIWAEDKEQVPTGPALLKEAEEKIAEIKERLKIAQTRQKSYADRRRRELSFEDGDLVYLKVSPIRGTRRFQVKGKLAPRYIGPYKIEERIGKVAYKLQLLESMSDIHNIFHVSQLKKCLKEPARQVSRKPVGQPSRSAGCYGAVTVKRSRLGKEKMP</sequence>
<dbReference type="GO" id="GO:0003676">
    <property type="term" value="F:nucleic acid binding"/>
    <property type="evidence" value="ECO:0007669"/>
    <property type="project" value="InterPro"/>
</dbReference>
<keyword evidence="3" id="KW-1185">Reference proteome</keyword>
<dbReference type="InterPro" id="IPR056924">
    <property type="entry name" value="SH3_Tf2-1"/>
</dbReference>
<protein>
    <recommendedName>
        <fullName evidence="1">Integrase catalytic domain-containing protein</fullName>
    </recommendedName>
</protein>
<dbReference type="PANTHER" id="PTHR45835">
    <property type="entry name" value="YALI0A06105P"/>
    <property type="match status" value="1"/>
</dbReference>
<dbReference type="SUPFAM" id="SSF53098">
    <property type="entry name" value="Ribonuclease H-like"/>
    <property type="match status" value="1"/>
</dbReference>
<evidence type="ECO:0000313" key="2">
    <source>
        <dbReference type="EMBL" id="WVZ53286.1"/>
    </source>
</evidence>
<dbReference type="Gene3D" id="3.30.420.10">
    <property type="entry name" value="Ribonuclease H-like superfamily/Ribonuclease H"/>
    <property type="match status" value="1"/>
</dbReference>
<dbReference type="PANTHER" id="PTHR45835:SF99">
    <property type="entry name" value="CHROMO DOMAIN-CONTAINING PROTEIN-RELATED"/>
    <property type="match status" value="1"/>
</dbReference>
<evidence type="ECO:0000259" key="1">
    <source>
        <dbReference type="PROSITE" id="PS50994"/>
    </source>
</evidence>